<dbReference type="GO" id="GO:0016760">
    <property type="term" value="F:cellulose synthase (UDP-forming) activity"/>
    <property type="evidence" value="ECO:0007669"/>
    <property type="project" value="InterPro"/>
</dbReference>
<evidence type="ECO:0000256" key="8">
    <source>
        <dbReference type="PIRSR" id="PIRSR605150-1"/>
    </source>
</evidence>
<evidence type="ECO:0000256" key="7">
    <source>
        <dbReference type="ARBA" id="ARBA00023316"/>
    </source>
</evidence>
<evidence type="ECO:0000256" key="3">
    <source>
        <dbReference type="ARBA" id="ARBA00022679"/>
    </source>
</evidence>
<comment type="subcellular location">
    <subcellularLocation>
        <location evidence="1">Endomembrane system</location>
        <topology evidence="1">Multi-pass membrane protein</topology>
    </subcellularLocation>
</comment>
<sequence>MSTTTAAAVLHTSQLLRRTIFNRAFALIYASGILTLLYRHLLTLRHSTTFISAATTATFLIADLVLAFMWTTTTSFRLYPTTRKVFPENLEKVLEKKDFPALDIFICTADPYKEPPMNVVNTALSLMAYDYPPEKISVYVSDDGGSELTLFAFMEAAKFAKIWLPFCRNNNIIDRCPEVFFRSNDITFSDSTKIKVQQPSCIKNLYFLVFFGGPSSLELPEGPQLHPGHVAKKLIRNHEVLTLAHEVAGSNYENDSLWGSKMGFRYGSLSEDFFTGLHQHCRGWKSLFFHPRRPAFLGDLPISLYDALNQNRRWCIGLLEVVFSEYNPLTFGSRFMGPLMGLAYAHNAFWPIWSIPIIIYSFVPQLALLNHLSVFPEVTSIWFLLYVFLFLGANIQDCLDFILAHGTFQQWWNDQRMWLIRGLSSYLFGFVEFSIKRLGIASKGFHVTSKVVDTEQSKRYDNGVFEFGVPSPMFVPLATVAIVNAITIAFGIVQTLMGENMDGLFGQMGLACFGVVNSWPIYEAMVWRSDRGKMPRVIIVISTFLALFLCTLVLVEPPMNVVNTALSLMAYDYPPEKISVYVSDDGGSELTLFAFMEAAKFAKIWLPFCRDNNIVDRCPEALFQSNDVTFLDSAKIKVTLVTRSQAMYENMKLKVENIVERGQISATYIANEDERKVFDIWSQGFTCLNHPTVIEVLLESGQESDIKGHPMPNLIYVSREKSKTSPHHFKAGALNVLLRVSAVMTNAPIILTQDCDMYSNDPETPKRMLCFYAHQSTRYNLGYIQFPQREYKRLYVINPGGMDGLRGPCYVGSGCFFVRRVFFGGPSSPELPKVRQLRPDNVVKKPIRSRQVLTLAHEVASSNYENGSFWGSKMGFRYGSLSEDFFTGLHQHCKGWKSLFFHPKRPAFLGDLPISLYDALNQNRRWCIGLLEVVFSKYNPLTFGSYFMGPLMGLAYSHNAFWPIWSIPIIIYSFVPQLALLNRLSVFPQKALNFVMIEMQATNIWFLLYVFLFLGANIQDCFDFMSAHGTLRQWWNDQRMWLIRGLTSYFFGFMEFSIKRLGIASKGFLVTNKAVDGEQSKRYDNGVFEFGVPSPMFVPLATVAIVNAVAFAFGIVQIIEGGNIDGLFGQMGLACLGVVNSWPIYEAMVWRSDKGKMPRVITVISTFVALFLCTLVLVVPNA</sequence>
<keyword evidence="5 11" id="KW-1133">Transmembrane helix</keyword>
<evidence type="ECO:0000256" key="6">
    <source>
        <dbReference type="ARBA" id="ARBA00023136"/>
    </source>
</evidence>
<evidence type="ECO:0000256" key="4">
    <source>
        <dbReference type="ARBA" id="ARBA00022692"/>
    </source>
</evidence>
<reference evidence="12 13" key="1">
    <citation type="journal article" date="2016" name="Sci. Rep.">
        <title>The genome sequence of the outbreeding globe artichoke constructed de novo incorporating a phase-aware low-pass sequencing strategy of F1 progeny.</title>
        <authorList>
            <person name="Scaglione D."/>
            <person name="Reyes-Chin-Wo S."/>
            <person name="Acquadro A."/>
            <person name="Froenicke L."/>
            <person name="Portis E."/>
            <person name="Beitel C."/>
            <person name="Tirone M."/>
            <person name="Mauro R."/>
            <person name="Lo Monaco A."/>
            <person name="Mauromicale G."/>
            <person name="Faccioli P."/>
            <person name="Cattivelli L."/>
            <person name="Rieseberg L."/>
            <person name="Michelmore R."/>
            <person name="Lanteri S."/>
        </authorList>
    </citation>
    <scope>NUCLEOTIDE SEQUENCE [LARGE SCALE GENOMIC DNA]</scope>
    <source>
        <strain evidence="12">2C</strain>
    </source>
</reference>
<dbReference type="GO" id="GO:0071555">
    <property type="term" value="P:cell wall organization"/>
    <property type="evidence" value="ECO:0007669"/>
    <property type="project" value="UniProtKB-KW"/>
</dbReference>
<dbReference type="PANTHER" id="PTHR13301">
    <property type="entry name" value="X-BOX TRANSCRIPTION FACTOR-RELATED"/>
    <property type="match status" value="1"/>
</dbReference>
<dbReference type="AlphaFoldDB" id="A0A118JUI8"/>
<feature type="transmembrane region" description="Helical" evidence="11">
    <location>
        <begin position="503"/>
        <end position="522"/>
    </location>
</feature>
<evidence type="ECO:0000256" key="10">
    <source>
        <dbReference type="PIRSR" id="PIRSR605150-3"/>
    </source>
</evidence>
<dbReference type="EMBL" id="LEKV01004903">
    <property type="protein sequence ID" value="KVH91812.1"/>
    <property type="molecule type" value="Genomic_DNA"/>
</dbReference>
<keyword evidence="7" id="KW-0961">Cell wall biogenesis/degradation</keyword>
<gene>
    <name evidence="12" type="ORF">Ccrd_006185</name>
</gene>
<feature type="transmembrane region" description="Helical" evidence="11">
    <location>
        <begin position="1131"/>
        <end position="1148"/>
    </location>
</feature>
<feature type="transmembrane region" description="Helical" evidence="11">
    <location>
        <begin position="20"/>
        <end position="38"/>
    </location>
</feature>
<dbReference type="SMR" id="A0A118JUI8"/>
<feature type="transmembrane region" description="Helical" evidence="11">
    <location>
        <begin position="534"/>
        <end position="555"/>
    </location>
</feature>
<dbReference type="InterPro" id="IPR029044">
    <property type="entry name" value="Nucleotide-diphossugar_trans"/>
</dbReference>
<protein>
    <submittedName>
        <fullName evidence="12">Cellulose synthase</fullName>
    </submittedName>
</protein>
<proteinExistence type="predicted"/>
<keyword evidence="4 11" id="KW-0812">Transmembrane</keyword>
<keyword evidence="6 11" id="KW-0472">Membrane</keyword>
<feature type="transmembrane region" description="Helical" evidence="11">
    <location>
        <begin position="1160"/>
        <end position="1179"/>
    </location>
</feature>
<evidence type="ECO:0000256" key="1">
    <source>
        <dbReference type="ARBA" id="ARBA00004127"/>
    </source>
</evidence>
<evidence type="ECO:0000256" key="5">
    <source>
        <dbReference type="ARBA" id="ARBA00022989"/>
    </source>
</evidence>
<dbReference type="SUPFAM" id="SSF53448">
    <property type="entry name" value="Nucleotide-diphospho-sugar transferases"/>
    <property type="match status" value="1"/>
</dbReference>
<organism evidence="12 13">
    <name type="scientific">Cynara cardunculus var. scolymus</name>
    <name type="common">Globe artichoke</name>
    <name type="synonym">Cynara scolymus</name>
    <dbReference type="NCBI Taxonomy" id="59895"/>
    <lineage>
        <taxon>Eukaryota</taxon>
        <taxon>Viridiplantae</taxon>
        <taxon>Streptophyta</taxon>
        <taxon>Embryophyta</taxon>
        <taxon>Tracheophyta</taxon>
        <taxon>Spermatophyta</taxon>
        <taxon>Magnoliopsida</taxon>
        <taxon>eudicotyledons</taxon>
        <taxon>Gunneridae</taxon>
        <taxon>Pentapetalae</taxon>
        <taxon>asterids</taxon>
        <taxon>campanulids</taxon>
        <taxon>Asterales</taxon>
        <taxon>Asteraceae</taxon>
        <taxon>Carduoideae</taxon>
        <taxon>Cardueae</taxon>
        <taxon>Carduinae</taxon>
        <taxon>Cynara</taxon>
    </lineage>
</organism>
<dbReference type="GO" id="GO:0016020">
    <property type="term" value="C:membrane"/>
    <property type="evidence" value="ECO:0007669"/>
    <property type="project" value="InterPro"/>
</dbReference>
<dbReference type="Gramene" id="KVH91812">
    <property type="protein sequence ID" value="KVH91812"/>
    <property type="gene ID" value="Ccrd_006185"/>
</dbReference>
<evidence type="ECO:0000256" key="9">
    <source>
        <dbReference type="PIRSR" id="PIRSR605150-2"/>
    </source>
</evidence>
<feature type="transmembrane region" description="Helical" evidence="11">
    <location>
        <begin position="1002"/>
        <end position="1019"/>
    </location>
</feature>
<dbReference type="GO" id="GO:0012505">
    <property type="term" value="C:endomembrane system"/>
    <property type="evidence" value="ECO:0007669"/>
    <property type="project" value="UniProtKB-SubCell"/>
</dbReference>
<feature type="active site" evidence="8">
    <location>
        <position position="585"/>
    </location>
</feature>
<feature type="binding site" evidence="10">
    <location>
        <position position="730"/>
    </location>
    <ligand>
        <name>Mn(2+)</name>
        <dbReference type="ChEBI" id="CHEBI:29035"/>
    </ligand>
</feature>
<feature type="transmembrane region" description="Helical" evidence="11">
    <location>
        <begin position="960"/>
        <end position="981"/>
    </location>
</feature>
<feature type="binding site" evidence="10">
    <location>
        <position position="754"/>
    </location>
    <ligand>
        <name>Mn(2+)</name>
        <dbReference type="ChEBI" id="CHEBI:29035"/>
    </ligand>
</feature>
<dbReference type="OMA" id="AMVWRSD"/>
<feature type="transmembrane region" description="Helical" evidence="11">
    <location>
        <begin position="381"/>
        <end position="406"/>
    </location>
</feature>
<feature type="transmembrane region" description="Helical" evidence="11">
    <location>
        <begin position="348"/>
        <end position="369"/>
    </location>
</feature>
<keyword evidence="2" id="KW-0328">Glycosyltransferase</keyword>
<dbReference type="Proteomes" id="UP000243975">
    <property type="component" value="Unassembled WGS sequence"/>
</dbReference>
<evidence type="ECO:0000256" key="11">
    <source>
        <dbReference type="SAM" id="Phobius"/>
    </source>
</evidence>
<comment type="caution">
    <text evidence="12">The sequence shown here is derived from an EMBL/GenBank/DDBJ whole genome shotgun (WGS) entry which is preliminary data.</text>
</comment>
<feature type="transmembrane region" description="Helical" evidence="11">
    <location>
        <begin position="50"/>
        <end position="70"/>
    </location>
</feature>
<dbReference type="GO" id="GO:0030244">
    <property type="term" value="P:cellulose biosynthetic process"/>
    <property type="evidence" value="ECO:0007669"/>
    <property type="project" value="InterPro"/>
</dbReference>
<dbReference type="InterPro" id="IPR005150">
    <property type="entry name" value="Cellulose_synth"/>
</dbReference>
<evidence type="ECO:0000313" key="12">
    <source>
        <dbReference type="EMBL" id="KVH91812.1"/>
    </source>
</evidence>
<keyword evidence="3" id="KW-0808">Transferase</keyword>
<evidence type="ECO:0000256" key="2">
    <source>
        <dbReference type="ARBA" id="ARBA00022676"/>
    </source>
</evidence>
<name>A0A118JUI8_CYNCS</name>
<feature type="binding site" evidence="9">
    <location>
        <position position="585"/>
    </location>
    <ligand>
        <name>UDP-alpha-D-glucose</name>
        <dbReference type="ChEBI" id="CHEBI:58885"/>
    </ligand>
</feature>
<evidence type="ECO:0000313" key="13">
    <source>
        <dbReference type="Proteomes" id="UP000243975"/>
    </source>
</evidence>
<feature type="transmembrane region" description="Helical" evidence="11">
    <location>
        <begin position="474"/>
        <end position="497"/>
    </location>
</feature>
<dbReference type="STRING" id="59895.A0A118JUI8"/>
<dbReference type="Pfam" id="PF03552">
    <property type="entry name" value="Cellulose_synt"/>
    <property type="match status" value="4"/>
</dbReference>
<feature type="binding site" evidence="9">
    <location>
        <position position="556"/>
    </location>
    <ligand>
        <name>UDP-alpha-D-glucose</name>
        <dbReference type="ChEBI" id="CHEBI:58885"/>
    </ligand>
</feature>
<accession>A0A118JUI8</accession>
<feature type="active site" evidence="8">
    <location>
        <position position="884"/>
    </location>
</feature>
<keyword evidence="13" id="KW-1185">Reference proteome</keyword>
<feature type="transmembrane region" description="Helical" evidence="11">
    <location>
        <begin position="1097"/>
        <end position="1119"/>
    </location>
</feature>